<feature type="domain" description="Major facilitator superfamily (MFS) profile" evidence="9">
    <location>
        <begin position="63"/>
        <end position="476"/>
    </location>
</feature>
<dbReference type="InterPro" id="IPR036259">
    <property type="entry name" value="MFS_trans_sf"/>
</dbReference>
<feature type="transmembrane region" description="Helical" evidence="8">
    <location>
        <begin position="291"/>
        <end position="315"/>
    </location>
</feature>
<dbReference type="Pfam" id="PF07690">
    <property type="entry name" value="MFS_1"/>
    <property type="match status" value="1"/>
</dbReference>
<dbReference type="FunFam" id="1.20.1250.20:FF:000064">
    <property type="entry name" value="MFS allantoate transporter"/>
    <property type="match status" value="1"/>
</dbReference>
<evidence type="ECO:0000256" key="4">
    <source>
        <dbReference type="ARBA" id="ARBA00022989"/>
    </source>
</evidence>
<evidence type="ECO:0000259" key="9">
    <source>
        <dbReference type="PROSITE" id="PS50850"/>
    </source>
</evidence>
<dbReference type="FunFam" id="1.20.1250.20:FF:000934">
    <property type="entry name" value="Allantoate permease"/>
    <property type="match status" value="1"/>
</dbReference>
<name>A0AAV9N020_9EURO</name>
<comment type="similarity">
    <text evidence="6">Belongs to the major facilitator superfamily. Allantoate permease family.</text>
</comment>
<evidence type="ECO:0000313" key="10">
    <source>
        <dbReference type="EMBL" id="KAK5047197.1"/>
    </source>
</evidence>
<dbReference type="GeneID" id="89974888"/>
<evidence type="ECO:0000256" key="3">
    <source>
        <dbReference type="ARBA" id="ARBA00022692"/>
    </source>
</evidence>
<dbReference type="PANTHER" id="PTHR43791:SF70">
    <property type="entry name" value="MAJOR FACILITATOR SUPERFAMILY (MFS) PROFILE DOMAIN-CONTAINING PROTEIN"/>
    <property type="match status" value="1"/>
</dbReference>
<keyword evidence="2" id="KW-0813">Transport</keyword>
<feature type="transmembrane region" description="Helical" evidence="8">
    <location>
        <begin position="381"/>
        <end position="404"/>
    </location>
</feature>
<keyword evidence="5 8" id="KW-0472">Membrane</keyword>
<proteinExistence type="inferred from homology"/>
<feature type="transmembrane region" description="Helical" evidence="8">
    <location>
        <begin position="130"/>
        <end position="147"/>
    </location>
</feature>
<feature type="region of interest" description="Disordered" evidence="7">
    <location>
        <begin position="1"/>
        <end position="30"/>
    </location>
</feature>
<comment type="subcellular location">
    <subcellularLocation>
        <location evidence="1">Membrane</location>
        <topology evidence="1">Multi-pass membrane protein</topology>
    </subcellularLocation>
</comment>
<keyword evidence="11" id="KW-1185">Reference proteome</keyword>
<feature type="transmembrane region" description="Helical" evidence="8">
    <location>
        <begin position="192"/>
        <end position="214"/>
    </location>
</feature>
<feature type="transmembrane region" description="Helical" evidence="8">
    <location>
        <begin position="59"/>
        <end position="76"/>
    </location>
</feature>
<evidence type="ECO:0000256" key="2">
    <source>
        <dbReference type="ARBA" id="ARBA00022448"/>
    </source>
</evidence>
<feature type="transmembrane region" description="Helical" evidence="8">
    <location>
        <begin position="416"/>
        <end position="436"/>
    </location>
</feature>
<keyword evidence="3 8" id="KW-0812">Transmembrane</keyword>
<keyword evidence="4 8" id="KW-1133">Transmembrane helix</keyword>
<evidence type="ECO:0000256" key="5">
    <source>
        <dbReference type="ARBA" id="ARBA00023136"/>
    </source>
</evidence>
<accession>A0AAV9N020</accession>
<dbReference type="GO" id="GO:0022857">
    <property type="term" value="F:transmembrane transporter activity"/>
    <property type="evidence" value="ECO:0007669"/>
    <property type="project" value="InterPro"/>
</dbReference>
<evidence type="ECO:0000256" key="1">
    <source>
        <dbReference type="ARBA" id="ARBA00004141"/>
    </source>
</evidence>
<sequence>MGANEASLEDKIAPAPASPEYLNSSSADSASLDDEYQLYKRSDVEDTDHVEAKKVLRKIDRRVIPILTLIYMMQYLDKNGINYASVYGLQKGTHLQGQDYSWLGSIFYFGYLWAQYPAGYFLQRFRIGKVIGATTIAWGIILITTPACKSFAGIAVNRFLLGSFEAVVNPGFVLIMSIWYTAAEQPLRLESYYCTNGVATMFGGLIGYAVGHITTGLPRWMYVFLIFGSISIALGIVALLFLPDLPSTARFLSDPEKVIAAKRVSANRQGIKNRHFKKYQMWQTVRDPKTWILFVMAVGAQVPNSALTQFTSIVIKSFNVDTLGTQYLQIPGGAVQFLALLGGGFICSKYPNTRCIAMITANTICIIGSGLLVGLPNSNKWGRLVGLWLCYFQGLGFSMSLTMVSSNIAGYTKKQLTGAILFTGYCVGNIIGPQTFKDSEKPGYHSAYVAMMVGYIIKLLAIIVLYIYMYLVNKKRDREAAAAGTVEAEIEKAAIESGMHDITELDNKGFRYTL</sequence>
<dbReference type="Proteomes" id="UP001358417">
    <property type="component" value="Unassembled WGS sequence"/>
</dbReference>
<dbReference type="EMBL" id="JAVRRD010000026">
    <property type="protein sequence ID" value="KAK5047197.1"/>
    <property type="molecule type" value="Genomic_DNA"/>
</dbReference>
<feature type="transmembrane region" description="Helical" evidence="8">
    <location>
        <begin position="448"/>
        <end position="468"/>
    </location>
</feature>
<dbReference type="InterPro" id="IPR011701">
    <property type="entry name" value="MFS"/>
</dbReference>
<dbReference type="PANTHER" id="PTHR43791">
    <property type="entry name" value="PERMEASE-RELATED"/>
    <property type="match status" value="1"/>
</dbReference>
<dbReference type="RefSeq" id="XP_064702759.1">
    <property type="nucleotide sequence ID" value="XM_064850277.1"/>
</dbReference>
<reference evidence="10 11" key="1">
    <citation type="submission" date="2023-08" db="EMBL/GenBank/DDBJ databases">
        <title>Black Yeasts Isolated from many extreme environments.</title>
        <authorList>
            <person name="Coleine C."/>
            <person name="Stajich J.E."/>
            <person name="Selbmann L."/>
        </authorList>
    </citation>
    <scope>NUCLEOTIDE SEQUENCE [LARGE SCALE GENOMIC DNA]</scope>
    <source>
        <strain evidence="10 11">CCFEE 5792</strain>
    </source>
</reference>
<gene>
    <name evidence="10" type="ORF">LTR84_006719</name>
</gene>
<comment type="caution">
    <text evidence="10">The sequence shown here is derived from an EMBL/GenBank/DDBJ whole genome shotgun (WGS) entry which is preliminary data.</text>
</comment>
<evidence type="ECO:0000256" key="8">
    <source>
        <dbReference type="SAM" id="Phobius"/>
    </source>
</evidence>
<feature type="transmembrane region" description="Helical" evidence="8">
    <location>
        <begin position="100"/>
        <end position="118"/>
    </location>
</feature>
<dbReference type="PROSITE" id="PS50850">
    <property type="entry name" value="MFS"/>
    <property type="match status" value="1"/>
</dbReference>
<feature type="transmembrane region" description="Helical" evidence="8">
    <location>
        <begin position="220"/>
        <end position="242"/>
    </location>
</feature>
<feature type="transmembrane region" description="Helical" evidence="8">
    <location>
        <begin position="355"/>
        <end position="375"/>
    </location>
</feature>
<evidence type="ECO:0000256" key="7">
    <source>
        <dbReference type="SAM" id="MobiDB-lite"/>
    </source>
</evidence>
<feature type="transmembrane region" description="Helical" evidence="8">
    <location>
        <begin position="159"/>
        <end position="180"/>
    </location>
</feature>
<protein>
    <recommendedName>
        <fullName evidence="9">Major facilitator superfamily (MFS) profile domain-containing protein</fullName>
    </recommendedName>
</protein>
<dbReference type="GO" id="GO:0016020">
    <property type="term" value="C:membrane"/>
    <property type="evidence" value="ECO:0007669"/>
    <property type="project" value="UniProtKB-SubCell"/>
</dbReference>
<evidence type="ECO:0000313" key="11">
    <source>
        <dbReference type="Proteomes" id="UP001358417"/>
    </source>
</evidence>
<dbReference type="Gene3D" id="1.20.1250.20">
    <property type="entry name" value="MFS general substrate transporter like domains"/>
    <property type="match status" value="2"/>
</dbReference>
<evidence type="ECO:0000256" key="6">
    <source>
        <dbReference type="ARBA" id="ARBA00037968"/>
    </source>
</evidence>
<dbReference type="InterPro" id="IPR020846">
    <property type="entry name" value="MFS_dom"/>
</dbReference>
<dbReference type="SUPFAM" id="SSF103473">
    <property type="entry name" value="MFS general substrate transporter"/>
    <property type="match status" value="1"/>
</dbReference>
<feature type="transmembrane region" description="Helical" evidence="8">
    <location>
        <begin position="327"/>
        <end position="348"/>
    </location>
</feature>
<dbReference type="AlphaFoldDB" id="A0AAV9N020"/>
<organism evidence="10 11">
    <name type="scientific">Exophiala bonariae</name>
    <dbReference type="NCBI Taxonomy" id="1690606"/>
    <lineage>
        <taxon>Eukaryota</taxon>
        <taxon>Fungi</taxon>
        <taxon>Dikarya</taxon>
        <taxon>Ascomycota</taxon>
        <taxon>Pezizomycotina</taxon>
        <taxon>Eurotiomycetes</taxon>
        <taxon>Chaetothyriomycetidae</taxon>
        <taxon>Chaetothyriales</taxon>
        <taxon>Herpotrichiellaceae</taxon>
        <taxon>Exophiala</taxon>
    </lineage>
</organism>